<dbReference type="SUPFAM" id="SSF54518">
    <property type="entry name" value="Tubby C-terminal domain-like"/>
    <property type="match status" value="1"/>
</dbReference>
<dbReference type="Proteomes" id="UP000767334">
    <property type="component" value="Unassembled WGS sequence"/>
</dbReference>
<dbReference type="InterPro" id="IPR025659">
    <property type="entry name" value="Tubby-like_C"/>
</dbReference>
<reference evidence="2 3" key="1">
    <citation type="journal article" date="2021" name="Sci. Rep.">
        <title>The distribution of antibiotic resistance genes in chicken gut microbiota commensals.</title>
        <authorList>
            <person name="Juricova H."/>
            <person name="Matiasovicova J."/>
            <person name="Kubasova T."/>
            <person name="Cejkova D."/>
            <person name="Rychlik I."/>
        </authorList>
    </citation>
    <scope>NUCLEOTIDE SEQUENCE [LARGE SCALE GENOMIC DNA]</scope>
    <source>
        <strain evidence="2 3">An435</strain>
    </source>
</reference>
<organism evidence="2 3">
    <name type="scientific">Clostridium saudiense</name>
    <dbReference type="NCBI Taxonomy" id="1414720"/>
    <lineage>
        <taxon>Bacteria</taxon>
        <taxon>Bacillati</taxon>
        <taxon>Bacillota</taxon>
        <taxon>Clostridia</taxon>
        <taxon>Eubacteriales</taxon>
        <taxon>Clostridiaceae</taxon>
        <taxon>Clostridium</taxon>
    </lineage>
</organism>
<dbReference type="InterPro" id="IPR038595">
    <property type="entry name" value="LOR_sf"/>
</dbReference>
<dbReference type="Pfam" id="PF04525">
    <property type="entry name" value="LOR"/>
    <property type="match status" value="1"/>
</dbReference>
<dbReference type="RefSeq" id="WP_148322390.1">
    <property type="nucleotide sequence ID" value="NZ_JACJLL010000176.1"/>
</dbReference>
<comment type="similarity">
    <text evidence="1">Belongs to the LOR family.</text>
</comment>
<evidence type="ECO:0000256" key="1">
    <source>
        <dbReference type="ARBA" id="ARBA00005437"/>
    </source>
</evidence>
<sequence length="159" mass="19182">MRYYIKSKLFKIKEDFWVKNDKGQDSYFIDKEFFSFGLQFRVIENNNEIYKVREKLLKFMPSYEICDNNDNIIGTVKKQFTFFKDSILVESNYGDFEIEGDFWHYSYKINHNGRAIAVIDKEILSFTDNYYVDINYENHPFIIALVIIIDNIIDKRNNN</sequence>
<gene>
    <name evidence="2" type="ORF">H6A19_16060</name>
</gene>
<comment type="caution">
    <text evidence="2">The sequence shown here is derived from an EMBL/GenBank/DDBJ whole genome shotgun (WGS) entry which is preliminary data.</text>
</comment>
<name>A0ABS2FKH3_9CLOT</name>
<proteinExistence type="inferred from homology"/>
<evidence type="ECO:0000313" key="3">
    <source>
        <dbReference type="Proteomes" id="UP000767334"/>
    </source>
</evidence>
<keyword evidence="3" id="KW-1185">Reference proteome</keyword>
<accession>A0ABS2FKH3</accession>
<protein>
    <submittedName>
        <fullName evidence="2">LURP-one-related family protein</fullName>
    </submittedName>
</protein>
<dbReference type="EMBL" id="JACJLL010000176">
    <property type="protein sequence ID" value="MBM6820831.1"/>
    <property type="molecule type" value="Genomic_DNA"/>
</dbReference>
<dbReference type="Gene3D" id="2.40.160.200">
    <property type="entry name" value="LURP1-related"/>
    <property type="match status" value="1"/>
</dbReference>
<evidence type="ECO:0000313" key="2">
    <source>
        <dbReference type="EMBL" id="MBM6820831.1"/>
    </source>
</evidence>
<dbReference type="InterPro" id="IPR007612">
    <property type="entry name" value="LOR"/>
</dbReference>